<name>A0ABV4D2N6_9LACT</name>
<evidence type="ECO:0000256" key="3">
    <source>
        <dbReference type="ARBA" id="ARBA00023235"/>
    </source>
</evidence>
<keyword evidence="3 4" id="KW-0413">Isomerase</keyword>
<evidence type="ECO:0000313" key="4">
    <source>
        <dbReference type="EMBL" id="MEY8443807.1"/>
    </source>
</evidence>
<proteinExistence type="inferred from homology"/>
<comment type="caution">
    <text evidence="4">The sequence shown here is derived from an EMBL/GenBank/DDBJ whole genome shotgun (WGS) entry which is preliminary data.</text>
</comment>
<reference evidence="4 5" key="1">
    <citation type="submission" date="2024-03" db="EMBL/GenBank/DDBJ databases">
        <title>Mouse gut bacterial collection (mGBC) of GemPharmatech.</title>
        <authorList>
            <person name="He Y."/>
            <person name="Dong L."/>
            <person name="Wu D."/>
            <person name="Gao X."/>
            <person name="Lin Z."/>
        </authorList>
    </citation>
    <scope>NUCLEOTIDE SEQUENCE [LARGE SCALE GENOMIC DNA]</scope>
    <source>
        <strain evidence="4 5">61-15</strain>
    </source>
</reference>
<evidence type="ECO:0000256" key="2">
    <source>
        <dbReference type="ARBA" id="ARBA00022736"/>
    </source>
</evidence>
<gene>
    <name evidence="4" type="ORF">AALA52_06080</name>
</gene>
<keyword evidence="2" id="KW-0423">Lactose metabolism</keyword>
<dbReference type="Pfam" id="PF02502">
    <property type="entry name" value="LacAB_rpiB"/>
    <property type="match status" value="1"/>
</dbReference>
<comment type="similarity">
    <text evidence="1">Belongs to the LacAB/RpiB family.</text>
</comment>
<sequence>MRIGIIQGTTQVSKNELLHNAVVKAVGKKGYDVFNFGVYPNEKQSYSYTEIAFLTALLINSKAIDFVITGCSSGQGMNLACNTLPGLLSGFIQNPQDAYLFGRINDGNVASLSLGLGFGWLGELNLEYTLEKLFDGEFGIGYPADVAERKVRETHRVKEFNKMSKISMIELMKNMDRDFIDKIMTKKNVIHYIIENSNEVELVDYLIKEIS</sequence>
<evidence type="ECO:0000313" key="5">
    <source>
        <dbReference type="Proteomes" id="UP001565283"/>
    </source>
</evidence>
<dbReference type="NCBIfam" id="NF006753">
    <property type="entry name" value="PRK09273.1"/>
    <property type="match status" value="1"/>
</dbReference>
<protein>
    <submittedName>
        <fullName evidence="4">RpiB/LacA/LacB family sugar-phosphate isomerase</fullName>
    </submittedName>
</protein>
<evidence type="ECO:0000256" key="1">
    <source>
        <dbReference type="ARBA" id="ARBA00008754"/>
    </source>
</evidence>
<organism evidence="4 5">
    <name type="scientific">Lactococcus ileimucosae</name>
    <dbReference type="NCBI Taxonomy" id="2941329"/>
    <lineage>
        <taxon>Bacteria</taxon>
        <taxon>Bacillati</taxon>
        <taxon>Bacillota</taxon>
        <taxon>Bacilli</taxon>
        <taxon>Lactobacillales</taxon>
        <taxon>Streptococcaceae</taxon>
        <taxon>Lactococcus</taxon>
    </lineage>
</organism>
<dbReference type="InterPro" id="IPR036569">
    <property type="entry name" value="RpiB_LacA_LacB_sf"/>
</dbReference>
<dbReference type="GO" id="GO:0016853">
    <property type="term" value="F:isomerase activity"/>
    <property type="evidence" value="ECO:0007669"/>
    <property type="project" value="UniProtKB-KW"/>
</dbReference>
<dbReference type="SUPFAM" id="SSF89623">
    <property type="entry name" value="Ribose/Galactose isomerase RpiB/AlsB"/>
    <property type="match status" value="1"/>
</dbReference>
<keyword evidence="5" id="KW-1185">Reference proteome</keyword>
<dbReference type="PANTHER" id="PTHR30345:SF6">
    <property type="entry name" value="RIBOSE 5-PHOSPHATE ISOMERASE"/>
    <property type="match status" value="1"/>
</dbReference>
<dbReference type="Proteomes" id="UP001565283">
    <property type="component" value="Unassembled WGS sequence"/>
</dbReference>
<dbReference type="InterPro" id="IPR003500">
    <property type="entry name" value="RpiB_LacA_LacB"/>
</dbReference>
<dbReference type="RefSeq" id="WP_251713298.1">
    <property type="nucleotide sequence ID" value="NZ_CALPDE010000019.1"/>
</dbReference>
<dbReference type="Gene3D" id="3.40.1400.10">
    <property type="entry name" value="Sugar-phosphate isomerase, RpiB/LacA/LacB"/>
    <property type="match status" value="1"/>
</dbReference>
<dbReference type="EMBL" id="JBCLSH010000018">
    <property type="protein sequence ID" value="MEY8443807.1"/>
    <property type="molecule type" value="Genomic_DNA"/>
</dbReference>
<accession>A0ABV4D2N6</accession>
<dbReference type="PANTHER" id="PTHR30345">
    <property type="entry name" value="RIBOSE-5-PHOSPHATE ISOMERASE B"/>
    <property type="match status" value="1"/>
</dbReference>